<protein>
    <submittedName>
        <fullName evidence="1">Uncharacterized protein</fullName>
    </submittedName>
</protein>
<organism evidence="1 2">
    <name type="scientific">Algoriella xinjiangensis</name>
    <dbReference type="NCBI Taxonomy" id="684065"/>
    <lineage>
        <taxon>Bacteria</taxon>
        <taxon>Pseudomonadati</taxon>
        <taxon>Bacteroidota</taxon>
        <taxon>Flavobacteriia</taxon>
        <taxon>Flavobacteriales</taxon>
        <taxon>Weeksellaceae</taxon>
        <taxon>Algoriella</taxon>
    </lineage>
</organism>
<sequence>MKKYIPVLILSITIAILFTYCKITNRADKQENTIAVTDNISATQNNATLPLSLKNNTELKLVNGKGEFLLDKNTKEQQTYSFRNDNSKEVFIELIPANDTANLRINQIISPTNKSDGPFGRDLVYNLSEKGVYQIKIGESLMQGDPFRGKYTLKLQLK</sequence>
<dbReference type="RefSeq" id="WP_092906558.1">
    <property type="nucleotide sequence ID" value="NZ_FOUZ01000003.1"/>
</dbReference>
<dbReference type="EMBL" id="FOUZ01000003">
    <property type="protein sequence ID" value="SFM83189.1"/>
    <property type="molecule type" value="Genomic_DNA"/>
</dbReference>
<dbReference type="OrthoDB" id="1255149at2"/>
<proteinExistence type="predicted"/>
<dbReference type="Proteomes" id="UP000199149">
    <property type="component" value="Unassembled WGS sequence"/>
</dbReference>
<dbReference type="STRING" id="684065.SAMN05421738_10340"/>
<evidence type="ECO:0000313" key="2">
    <source>
        <dbReference type="Proteomes" id="UP000199149"/>
    </source>
</evidence>
<name>A0A1I4U2R6_9FLAO</name>
<reference evidence="2" key="1">
    <citation type="submission" date="2016-10" db="EMBL/GenBank/DDBJ databases">
        <authorList>
            <person name="Varghese N."/>
            <person name="Submissions S."/>
        </authorList>
    </citation>
    <scope>NUCLEOTIDE SEQUENCE [LARGE SCALE GENOMIC DNA]</scope>
    <source>
        <strain evidence="2">XJ109</strain>
    </source>
</reference>
<keyword evidence="2" id="KW-1185">Reference proteome</keyword>
<dbReference type="AlphaFoldDB" id="A0A1I4U2R6"/>
<accession>A0A1I4U2R6</accession>
<gene>
    <name evidence="1" type="ORF">SAMN05421738_10340</name>
</gene>
<evidence type="ECO:0000313" key="1">
    <source>
        <dbReference type="EMBL" id="SFM83189.1"/>
    </source>
</evidence>